<sequence length="276" mass="31117">MSFLTKPVLKQRRWVSFAVFPRILSTFSDAFVLKSSSPSSSPWIQLRTQRLDSKLPSGVLNYVYREGAGWCCDGVSAIIFTVFYAVSIFFLAIVGSTLGAFVGVLIGVKSQNNLFYSVVNGAIAGSMFLTYAFRMSISFWLSDECLLSNILQWIDSTTELDDGELVQQLSYSLTPSRLEQTPAHPENTINEIMVDHAKESKHSFDRIRSIDITEDHLMDSSGNRNSCSICLQDFECEDVAWRLPNCCHLFHLHCIDKWISTQRSCPLCRSPIVQVN</sequence>
<dbReference type="Pfam" id="PF13639">
    <property type="entry name" value="zf-RING_2"/>
    <property type="match status" value="1"/>
</dbReference>
<dbReference type="InterPro" id="IPR001841">
    <property type="entry name" value="Znf_RING"/>
</dbReference>
<accession>A0ABD3KC83</accession>
<keyword evidence="10" id="KW-1185">Reference proteome</keyword>
<dbReference type="Gene3D" id="3.30.40.10">
    <property type="entry name" value="Zinc/RING finger domain, C3HC4 (zinc finger)"/>
    <property type="match status" value="1"/>
</dbReference>
<dbReference type="GO" id="GO:0016020">
    <property type="term" value="C:membrane"/>
    <property type="evidence" value="ECO:0007669"/>
    <property type="project" value="UniProtKB-SubCell"/>
</dbReference>
<comment type="caution">
    <text evidence="9">The sequence shown here is derived from an EMBL/GenBank/DDBJ whole genome shotgun (WGS) entry which is preliminary data.</text>
</comment>
<reference evidence="9 10" key="1">
    <citation type="submission" date="2024-11" db="EMBL/GenBank/DDBJ databases">
        <title>Chromosome-level genome assembly of Eucalyptus globulus Labill. provides insights into its genome evolution.</title>
        <authorList>
            <person name="Li X."/>
        </authorList>
    </citation>
    <scope>NUCLEOTIDE SEQUENCE [LARGE SCALE GENOMIC DNA]</scope>
    <source>
        <strain evidence="9">CL2024</strain>
        <tissue evidence="9">Fresh tender leaves</tissue>
    </source>
</reference>
<dbReference type="EMBL" id="JBJKBG010000006">
    <property type="protein sequence ID" value="KAL3736617.1"/>
    <property type="molecule type" value="Genomic_DNA"/>
</dbReference>
<dbReference type="AlphaFoldDB" id="A0ABD3KC83"/>
<keyword evidence="7" id="KW-1133">Transmembrane helix</keyword>
<keyword evidence="5 7" id="KW-0472">Membrane</keyword>
<feature type="transmembrane region" description="Helical" evidence="7">
    <location>
        <begin position="114"/>
        <end position="133"/>
    </location>
</feature>
<dbReference type="SMART" id="SM00184">
    <property type="entry name" value="RING"/>
    <property type="match status" value="1"/>
</dbReference>
<organism evidence="9 10">
    <name type="scientific">Eucalyptus globulus</name>
    <name type="common">Tasmanian blue gum</name>
    <dbReference type="NCBI Taxonomy" id="34317"/>
    <lineage>
        <taxon>Eukaryota</taxon>
        <taxon>Viridiplantae</taxon>
        <taxon>Streptophyta</taxon>
        <taxon>Embryophyta</taxon>
        <taxon>Tracheophyta</taxon>
        <taxon>Spermatophyta</taxon>
        <taxon>Magnoliopsida</taxon>
        <taxon>eudicotyledons</taxon>
        <taxon>Gunneridae</taxon>
        <taxon>Pentapetalae</taxon>
        <taxon>rosids</taxon>
        <taxon>malvids</taxon>
        <taxon>Myrtales</taxon>
        <taxon>Myrtaceae</taxon>
        <taxon>Myrtoideae</taxon>
        <taxon>Eucalypteae</taxon>
        <taxon>Eucalyptus</taxon>
    </lineage>
</organism>
<keyword evidence="2" id="KW-0479">Metal-binding</keyword>
<dbReference type="GO" id="GO:0008270">
    <property type="term" value="F:zinc ion binding"/>
    <property type="evidence" value="ECO:0007669"/>
    <property type="project" value="UniProtKB-KW"/>
</dbReference>
<evidence type="ECO:0000256" key="5">
    <source>
        <dbReference type="ARBA" id="ARBA00023136"/>
    </source>
</evidence>
<evidence type="ECO:0000259" key="8">
    <source>
        <dbReference type="PROSITE" id="PS50089"/>
    </source>
</evidence>
<evidence type="ECO:0000313" key="10">
    <source>
        <dbReference type="Proteomes" id="UP001634007"/>
    </source>
</evidence>
<gene>
    <name evidence="9" type="ORF">ACJRO7_025545</name>
</gene>
<evidence type="ECO:0000256" key="6">
    <source>
        <dbReference type="PROSITE-ProRule" id="PRU00175"/>
    </source>
</evidence>
<feature type="domain" description="RING-type" evidence="8">
    <location>
        <begin position="227"/>
        <end position="269"/>
    </location>
</feature>
<dbReference type="PANTHER" id="PTHR46151">
    <property type="entry name" value="NEP1-INTERACTING PROTEIN-LIKE 2"/>
    <property type="match status" value="1"/>
</dbReference>
<name>A0ABD3KC83_EUCGL</name>
<proteinExistence type="predicted"/>
<evidence type="ECO:0000256" key="1">
    <source>
        <dbReference type="ARBA" id="ARBA00004370"/>
    </source>
</evidence>
<keyword evidence="4" id="KW-0862">Zinc</keyword>
<feature type="transmembrane region" description="Helical" evidence="7">
    <location>
        <begin position="82"/>
        <end position="108"/>
    </location>
</feature>
<evidence type="ECO:0000313" key="9">
    <source>
        <dbReference type="EMBL" id="KAL3736617.1"/>
    </source>
</evidence>
<keyword evidence="3 6" id="KW-0863">Zinc-finger</keyword>
<evidence type="ECO:0000256" key="4">
    <source>
        <dbReference type="ARBA" id="ARBA00022833"/>
    </source>
</evidence>
<keyword evidence="7" id="KW-0812">Transmembrane</keyword>
<dbReference type="InterPro" id="IPR013083">
    <property type="entry name" value="Znf_RING/FYVE/PHD"/>
</dbReference>
<evidence type="ECO:0000256" key="3">
    <source>
        <dbReference type="ARBA" id="ARBA00022771"/>
    </source>
</evidence>
<dbReference type="SUPFAM" id="SSF57850">
    <property type="entry name" value="RING/U-box"/>
    <property type="match status" value="1"/>
</dbReference>
<dbReference type="Proteomes" id="UP001634007">
    <property type="component" value="Unassembled WGS sequence"/>
</dbReference>
<comment type="subcellular location">
    <subcellularLocation>
        <location evidence="1">Membrane</location>
    </subcellularLocation>
</comment>
<evidence type="ECO:0000256" key="2">
    <source>
        <dbReference type="ARBA" id="ARBA00022723"/>
    </source>
</evidence>
<evidence type="ECO:0000256" key="7">
    <source>
        <dbReference type="SAM" id="Phobius"/>
    </source>
</evidence>
<protein>
    <recommendedName>
        <fullName evidence="8">RING-type domain-containing protein</fullName>
    </recommendedName>
</protein>
<dbReference type="PANTHER" id="PTHR46151:SF19">
    <property type="entry name" value="NEP1-INTERACTING PROTEIN 1-LIKE ISOFORM X1"/>
    <property type="match status" value="1"/>
</dbReference>
<dbReference type="PROSITE" id="PS50089">
    <property type="entry name" value="ZF_RING_2"/>
    <property type="match status" value="1"/>
</dbReference>